<dbReference type="SUPFAM" id="SSF48452">
    <property type="entry name" value="TPR-like"/>
    <property type="match status" value="1"/>
</dbReference>
<dbReference type="Pfam" id="PF00486">
    <property type="entry name" value="Trans_reg_C"/>
    <property type="match status" value="1"/>
</dbReference>
<dbReference type="InterPro" id="IPR051677">
    <property type="entry name" value="AfsR-DnrI-RedD_regulator"/>
</dbReference>
<evidence type="ECO:0000256" key="2">
    <source>
        <dbReference type="ARBA" id="ARBA00023125"/>
    </source>
</evidence>
<gene>
    <name evidence="5" type="ORF">KSZ_75680</name>
</gene>
<evidence type="ECO:0000313" key="5">
    <source>
        <dbReference type="EMBL" id="GHO89562.1"/>
    </source>
</evidence>
<dbReference type="Gene3D" id="1.10.10.10">
    <property type="entry name" value="Winged helix-like DNA-binding domain superfamily/Winged helix DNA-binding domain"/>
    <property type="match status" value="1"/>
</dbReference>
<dbReference type="SMART" id="SM00862">
    <property type="entry name" value="Trans_reg_C"/>
    <property type="match status" value="1"/>
</dbReference>
<dbReference type="InterPro" id="IPR005158">
    <property type="entry name" value="BTAD"/>
</dbReference>
<dbReference type="Proteomes" id="UP000635565">
    <property type="component" value="Unassembled WGS sequence"/>
</dbReference>
<proteinExistence type="inferred from homology"/>
<dbReference type="PANTHER" id="PTHR35807:SF2">
    <property type="entry name" value="TRANSCRIPTIONAL ACTIVATOR DOMAIN"/>
    <property type="match status" value="1"/>
</dbReference>
<dbReference type="PANTHER" id="PTHR35807">
    <property type="entry name" value="TRANSCRIPTIONAL REGULATOR REDD-RELATED"/>
    <property type="match status" value="1"/>
</dbReference>
<reference evidence="5 6" key="1">
    <citation type="journal article" date="2021" name="Int. J. Syst. Evol. Microbiol.">
        <title>Reticulibacter mediterranei gen. nov., sp. nov., within the new family Reticulibacteraceae fam. nov., and Ktedonospora formicarum gen. nov., sp. nov., Ktedonobacter robiniae sp. nov., Dictyobacter formicarum sp. nov. and Dictyobacter arantiisoli sp. nov., belonging to the class Ktedonobacteria.</title>
        <authorList>
            <person name="Yabe S."/>
            <person name="Zheng Y."/>
            <person name="Wang C.M."/>
            <person name="Sakai Y."/>
            <person name="Abe K."/>
            <person name="Yokota A."/>
            <person name="Donadio S."/>
            <person name="Cavaletti L."/>
            <person name="Monciardini P."/>
        </authorList>
    </citation>
    <scope>NUCLEOTIDE SEQUENCE [LARGE SCALE GENOMIC DNA]</scope>
    <source>
        <strain evidence="5 6">SOSP1-9</strain>
    </source>
</reference>
<evidence type="ECO:0000259" key="4">
    <source>
        <dbReference type="SMART" id="SM01043"/>
    </source>
</evidence>
<dbReference type="RefSeq" id="WP_201367130.1">
    <property type="nucleotide sequence ID" value="NZ_BNJJ01000039.1"/>
</dbReference>
<comment type="similarity">
    <text evidence="1">Belongs to the AfsR/DnrI/RedD regulatory family.</text>
</comment>
<organism evidence="5 6">
    <name type="scientific">Dictyobacter formicarum</name>
    <dbReference type="NCBI Taxonomy" id="2778368"/>
    <lineage>
        <taxon>Bacteria</taxon>
        <taxon>Bacillati</taxon>
        <taxon>Chloroflexota</taxon>
        <taxon>Ktedonobacteria</taxon>
        <taxon>Ktedonobacterales</taxon>
        <taxon>Dictyobacteraceae</taxon>
        <taxon>Dictyobacter</taxon>
    </lineage>
</organism>
<feature type="domain" description="Bacterial transcriptional activator" evidence="4">
    <location>
        <begin position="131"/>
        <end position="276"/>
    </location>
</feature>
<feature type="domain" description="OmpR/PhoB-type" evidence="3">
    <location>
        <begin position="43"/>
        <end position="123"/>
    </location>
</feature>
<dbReference type="InterPro" id="IPR036388">
    <property type="entry name" value="WH-like_DNA-bd_sf"/>
</dbReference>
<evidence type="ECO:0000313" key="6">
    <source>
        <dbReference type="Proteomes" id="UP000635565"/>
    </source>
</evidence>
<protein>
    <recommendedName>
        <fullName evidence="7">Bacterial transcriptional activator domain-containing protein</fullName>
    </recommendedName>
</protein>
<evidence type="ECO:0000259" key="3">
    <source>
        <dbReference type="SMART" id="SM00862"/>
    </source>
</evidence>
<comment type="caution">
    <text evidence="5">The sequence shown here is derived from an EMBL/GenBank/DDBJ whole genome shotgun (WGS) entry which is preliminary data.</text>
</comment>
<dbReference type="SUPFAM" id="SSF46894">
    <property type="entry name" value="C-terminal effector domain of the bipartite response regulators"/>
    <property type="match status" value="1"/>
</dbReference>
<dbReference type="Pfam" id="PF03704">
    <property type="entry name" value="BTAD"/>
    <property type="match status" value="1"/>
</dbReference>
<dbReference type="EMBL" id="BNJJ01000039">
    <property type="protein sequence ID" value="GHO89562.1"/>
    <property type="molecule type" value="Genomic_DNA"/>
</dbReference>
<evidence type="ECO:0008006" key="7">
    <source>
        <dbReference type="Google" id="ProtNLM"/>
    </source>
</evidence>
<dbReference type="InterPro" id="IPR001867">
    <property type="entry name" value="OmpR/PhoB-type_DNA-bd"/>
</dbReference>
<dbReference type="InterPro" id="IPR011990">
    <property type="entry name" value="TPR-like_helical_dom_sf"/>
</dbReference>
<dbReference type="SMART" id="SM01043">
    <property type="entry name" value="BTAD"/>
    <property type="match status" value="1"/>
</dbReference>
<accession>A0ABQ3VTF5</accession>
<sequence>MTHQRIGPEMTPLPGVHLSEAVPLYHVHFFGPFQVKRANQPVGEPVWRRNKAKALLKWFLLNPGRMFSTDQLVECFWPNVAKKSAERNLHVAIHYLRHLLEPDLPARHESKYIRRNKDNLYWFELDESWWADIFDVHQHYTTAKEAEQRGEYSTAISSYRHVVTYCNLGFLHEDAYDDTFSSHRRHYDRIYIEVLKNLIHLYSQVGMVDEVLTYAHHALLVDPYCESAVKAIAHSYFRQGNTAGAIRKLDYFQAFLKRDLGIEPGEEIFSLRKQMAELE</sequence>
<keyword evidence="2" id="KW-0238">DNA-binding</keyword>
<dbReference type="InterPro" id="IPR016032">
    <property type="entry name" value="Sig_transdc_resp-reg_C-effctor"/>
</dbReference>
<name>A0ABQ3VTF5_9CHLR</name>
<evidence type="ECO:0000256" key="1">
    <source>
        <dbReference type="ARBA" id="ARBA00005820"/>
    </source>
</evidence>
<keyword evidence="6" id="KW-1185">Reference proteome</keyword>
<dbReference type="Gene3D" id="1.25.40.10">
    <property type="entry name" value="Tetratricopeptide repeat domain"/>
    <property type="match status" value="1"/>
</dbReference>